<dbReference type="PANTHER" id="PTHR22966">
    <property type="entry name" value="2-AMINOETHANETHIOL DIOXYGENASE"/>
    <property type="match status" value="1"/>
</dbReference>
<dbReference type="GO" id="GO:0070483">
    <property type="term" value="P:detection of hypoxia"/>
    <property type="evidence" value="ECO:0007669"/>
    <property type="project" value="UniProtKB-ARBA"/>
</dbReference>
<comment type="catalytic activity">
    <reaction evidence="7">
        <text>L-cysteine + O2 = 3-sulfino-L-alanine + H(+)</text>
        <dbReference type="Rhea" id="RHEA:20441"/>
        <dbReference type="ChEBI" id="CHEBI:15378"/>
        <dbReference type="ChEBI" id="CHEBI:15379"/>
        <dbReference type="ChEBI" id="CHEBI:35235"/>
        <dbReference type="ChEBI" id="CHEBI:61085"/>
        <dbReference type="EC" id="1.13.11.20"/>
    </reaction>
    <physiologicalReaction direction="left-to-right" evidence="7">
        <dbReference type="Rhea" id="RHEA:20442"/>
    </physiologicalReaction>
</comment>
<proteinExistence type="inferred from homology"/>
<comment type="caution">
    <text evidence="8">The sequence shown here is derived from an EMBL/GenBank/DDBJ whole genome shotgun (WGS) entry which is preliminary data.</text>
</comment>
<evidence type="ECO:0000256" key="6">
    <source>
        <dbReference type="ARBA" id="ARBA00023004"/>
    </source>
</evidence>
<evidence type="ECO:0000256" key="4">
    <source>
        <dbReference type="ARBA" id="ARBA00022723"/>
    </source>
</evidence>
<evidence type="ECO:0000256" key="3">
    <source>
        <dbReference type="ARBA" id="ARBA00013133"/>
    </source>
</evidence>
<dbReference type="Pfam" id="PF07847">
    <property type="entry name" value="PCO_ADO"/>
    <property type="match status" value="1"/>
</dbReference>
<evidence type="ECO:0000256" key="2">
    <source>
        <dbReference type="ARBA" id="ARBA00006622"/>
    </source>
</evidence>
<dbReference type="Gene3D" id="2.60.120.10">
    <property type="entry name" value="Jelly Rolls"/>
    <property type="match status" value="1"/>
</dbReference>
<dbReference type="STRING" id="56857.A0A200R193"/>
<dbReference type="SUPFAM" id="SSF51182">
    <property type="entry name" value="RmlC-like cupins"/>
    <property type="match status" value="1"/>
</dbReference>
<dbReference type="GO" id="GO:0017172">
    <property type="term" value="F:cysteine dioxygenase activity"/>
    <property type="evidence" value="ECO:0007669"/>
    <property type="project" value="UniProtKB-EC"/>
</dbReference>
<dbReference type="AlphaFoldDB" id="A0A200R193"/>
<dbReference type="InterPro" id="IPR012864">
    <property type="entry name" value="PCO/ADO"/>
</dbReference>
<evidence type="ECO:0000256" key="7">
    <source>
        <dbReference type="ARBA" id="ARBA00024284"/>
    </source>
</evidence>
<evidence type="ECO:0000313" key="9">
    <source>
        <dbReference type="Proteomes" id="UP000195402"/>
    </source>
</evidence>
<keyword evidence="9" id="KW-1185">Reference proteome</keyword>
<dbReference type="GO" id="GO:0046872">
    <property type="term" value="F:metal ion binding"/>
    <property type="evidence" value="ECO:0007669"/>
    <property type="project" value="UniProtKB-KW"/>
</dbReference>
<gene>
    <name evidence="8" type="ORF">BVC80_243g53</name>
</gene>
<evidence type="ECO:0000313" key="8">
    <source>
        <dbReference type="EMBL" id="OVA16440.1"/>
    </source>
</evidence>
<dbReference type="EC" id="1.13.11.20" evidence="3"/>
<dbReference type="CDD" id="cd20289">
    <property type="entry name" value="cupin_ADO"/>
    <property type="match status" value="1"/>
</dbReference>
<comment type="cofactor">
    <cofactor evidence="1">
        <name>Fe(2+)</name>
        <dbReference type="ChEBI" id="CHEBI:29033"/>
    </cofactor>
</comment>
<dbReference type="OMA" id="QDSHMER"/>
<dbReference type="InterPro" id="IPR014710">
    <property type="entry name" value="RmlC-like_jellyroll"/>
</dbReference>
<sequence>MTMEARLVGKKRSNVVLGNTNNIIRNKNNNNNKKRCINTKRCSTKKPTMALQKLFVACTEVFKGPGTVPPPPDVQNLRHILDNMTPEDVGLSTDLLFFKSSGVAKGTPSITYTTIYKCEKFSMCLFFLPPSAVIPLHNHPGMTVFNKLLLGTMHIKSYDWADPDKLDDSVPSSQLRLARLKADNVFTAPCNTSVLYPTTGGNIHAFTAITPCAVLDVFGPPYSKEDGRDCSYYRDFPCSDFIEDGSVDEALGEGRNSYGMLEEIEMPKDLKMQGIEYLGPQVMETRC</sequence>
<dbReference type="InterPro" id="IPR011051">
    <property type="entry name" value="RmlC_Cupin_sf"/>
</dbReference>
<comment type="similarity">
    <text evidence="2">Belongs to the cysteine dioxygenase family.</text>
</comment>
<dbReference type="EMBL" id="MVGT01000506">
    <property type="protein sequence ID" value="OVA16440.1"/>
    <property type="molecule type" value="Genomic_DNA"/>
</dbReference>
<keyword evidence="5" id="KW-0560">Oxidoreductase</keyword>
<accession>A0A200R193</accession>
<dbReference type="InParanoid" id="A0A200R193"/>
<keyword evidence="4" id="KW-0479">Metal-binding</keyword>
<keyword evidence="6" id="KW-0408">Iron</keyword>
<name>A0A200R193_MACCD</name>
<organism evidence="8 9">
    <name type="scientific">Macleaya cordata</name>
    <name type="common">Five-seeded plume-poppy</name>
    <name type="synonym">Bocconia cordata</name>
    <dbReference type="NCBI Taxonomy" id="56857"/>
    <lineage>
        <taxon>Eukaryota</taxon>
        <taxon>Viridiplantae</taxon>
        <taxon>Streptophyta</taxon>
        <taxon>Embryophyta</taxon>
        <taxon>Tracheophyta</taxon>
        <taxon>Spermatophyta</taxon>
        <taxon>Magnoliopsida</taxon>
        <taxon>Ranunculales</taxon>
        <taxon>Papaveraceae</taxon>
        <taxon>Papaveroideae</taxon>
        <taxon>Macleaya</taxon>
    </lineage>
</organism>
<evidence type="ECO:0000256" key="1">
    <source>
        <dbReference type="ARBA" id="ARBA00001954"/>
    </source>
</evidence>
<evidence type="ECO:0000256" key="5">
    <source>
        <dbReference type="ARBA" id="ARBA00023002"/>
    </source>
</evidence>
<dbReference type="Proteomes" id="UP000195402">
    <property type="component" value="Unassembled WGS sequence"/>
</dbReference>
<dbReference type="OrthoDB" id="271433at2759"/>
<reference evidence="8 9" key="1">
    <citation type="journal article" date="2017" name="Mol. Plant">
        <title>The Genome of Medicinal Plant Macleaya cordata Provides New Insights into Benzylisoquinoline Alkaloids Metabolism.</title>
        <authorList>
            <person name="Liu X."/>
            <person name="Liu Y."/>
            <person name="Huang P."/>
            <person name="Ma Y."/>
            <person name="Qing Z."/>
            <person name="Tang Q."/>
            <person name="Cao H."/>
            <person name="Cheng P."/>
            <person name="Zheng Y."/>
            <person name="Yuan Z."/>
            <person name="Zhou Y."/>
            <person name="Liu J."/>
            <person name="Tang Z."/>
            <person name="Zhuo Y."/>
            <person name="Zhang Y."/>
            <person name="Yu L."/>
            <person name="Huang J."/>
            <person name="Yang P."/>
            <person name="Peng Q."/>
            <person name="Zhang J."/>
            <person name="Jiang W."/>
            <person name="Zhang Z."/>
            <person name="Lin K."/>
            <person name="Ro D.K."/>
            <person name="Chen X."/>
            <person name="Xiong X."/>
            <person name="Shang Y."/>
            <person name="Huang S."/>
            <person name="Zeng J."/>
        </authorList>
    </citation>
    <scope>NUCLEOTIDE SEQUENCE [LARGE SCALE GENOMIC DNA]</scope>
    <source>
        <strain evidence="9">cv. BLH2017</strain>
        <tissue evidence="8">Root</tissue>
    </source>
</reference>
<keyword evidence="8" id="KW-0223">Dioxygenase</keyword>
<protein>
    <recommendedName>
        <fullName evidence="3">cysteine dioxygenase</fullName>
        <ecNumber evidence="3">1.13.11.20</ecNumber>
    </recommendedName>
</protein>
<dbReference type="PANTHER" id="PTHR22966:SF63">
    <property type="entry name" value="CYSTEINE DIOXYGENASE"/>
    <property type="match status" value="1"/>
</dbReference>